<feature type="transmembrane region" description="Helical" evidence="2">
    <location>
        <begin position="74"/>
        <end position="97"/>
    </location>
</feature>
<accession>A0A7S4BMU0</accession>
<name>A0A7S4BMU0_CHRCT</name>
<dbReference type="AlphaFoldDB" id="A0A7S4BMU0"/>
<keyword evidence="2" id="KW-0812">Transmembrane</keyword>
<sequence>MRLHHVGCHKASANEVETAAQTLPKPPLPPSPPFSKPAPSSPSRYASLDAKAATKLLHRSPPSPDPVKAKELRALQITVTAGISAFVIILIASFITIKHLLRRPKGFKRVSRCHFVLALKSTQKRFKLHVPIVNRMPHSSSRPRIPMGRIWFAQLHDAILSSLVLVVRLHCKACTVLHQKLRSHTRQTYAQVKARMD</sequence>
<keyword evidence="2" id="KW-0472">Membrane</keyword>
<feature type="compositionally biased region" description="Pro residues" evidence="1">
    <location>
        <begin position="24"/>
        <end position="40"/>
    </location>
</feature>
<feature type="region of interest" description="Disordered" evidence="1">
    <location>
        <begin position="1"/>
        <end position="45"/>
    </location>
</feature>
<evidence type="ECO:0000256" key="2">
    <source>
        <dbReference type="SAM" id="Phobius"/>
    </source>
</evidence>
<protein>
    <submittedName>
        <fullName evidence="3">Uncharacterized protein</fullName>
    </submittedName>
</protein>
<evidence type="ECO:0000313" key="3">
    <source>
        <dbReference type="EMBL" id="CAE0770951.1"/>
    </source>
</evidence>
<gene>
    <name evidence="3" type="ORF">PCAR00345_LOCUS23563</name>
</gene>
<evidence type="ECO:0000256" key="1">
    <source>
        <dbReference type="SAM" id="MobiDB-lite"/>
    </source>
</evidence>
<reference evidence="3" key="1">
    <citation type="submission" date="2021-01" db="EMBL/GenBank/DDBJ databases">
        <authorList>
            <person name="Corre E."/>
            <person name="Pelletier E."/>
            <person name="Niang G."/>
            <person name="Scheremetjew M."/>
            <person name="Finn R."/>
            <person name="Kale V."/>
            <person name="Holt S."/>
            <person name="Cochrane G."/>
            <person name="Meng A."/>
            <person name="Brown T."/>
            <person name="Cohen L."/>
        </authorList>
    </citation>
    <scope>NUCLEOTIDE SEQUENCE</scope>
    <source>
        <strain evidence="3">CCMP645</strain>
    </source>
</reference>
<keyword evidence="2" id="KW-1133">Transmembrane helix</keyword>
<organism evidence="3">
    <name type="scientific">Chrysotila carterae</name>
    <name type="common">Marine alga</name>
    <name type="synonym">Syracosphaera carterae</name>
    <dbReference type="NCBI Taxonomy" id="13221"/>
    <lineage>
        <taxon>Eukaryota</taxon>
        <taxon>Haptista</taxon>
        <taxon>Haptophyta</taxon>
        <taxon>Prymnesiophyceae</taxon>
        <taxon>Isochrysidales</taxon>
        <taxon>Isochrysidaceae</taxon>
        <taxon>Chrysotila</taxon>
    </lineage>
</organism>
<proteinExistence type="predicted"/>
<dbReference type="EMBL" id="HBIZ01036971">
    <property type="protein sequence ID" value="CAE0770951.1"/>
    <property type="molecule type" value="Transcribed_RNA"/>
</dbReference>